<accession>A0ABT4UN24</accession>
<dbReference type="Proteomes" id="UP001210231">
    <property type="component" value="Unassembled WGS sequence"/>
</dbReference>
<dbReference type="EMBL" id="JAQGEF010000021">
    <property type="protein sequence ID" value="MDA3616019.1"/>
    <property type="molecule type" value="Genomic_DNA"/>
</dbReference>
<keyword evidence="2" id="KW-1185">Reference proteome</keyword>
<evidence type="ECO:0000313" key="2">
    <source>
        <dbReference type="Proteomes" id="UP001210231"/>
    </source>
</evidence>
<reference evidence="1 2" key="1">
    <citation type="submission" date="2022-12" db="EMBL/GenBank/DDBJ databases">
        <title>Chitinophagaceae gen. sp. nov., a new member of the family Chitinophagaceae, isolated from soil in a chemical factory.</title>
        <authorList>
            <person name="Ke Z."/>
        </authorList>
    </citation>
    <scope>NUCLEOTIDE SEQUENCE [LARGE SCALE GENOMIC DNA]</scope>
    <source>
        <strain evidence="1 2">LY-5</strain>
    </source>
</reference>
<dbReference type="InterPro" id="IPR011652">
    <property type="entry name" value="MORN_2"/>
</dbReference>
<dbReference type="Gene3D" id="3.90.930.1">
    <property type="match status" value="1"/>
</dbReference>
<dbReference type="Pfam" id="PF07661">
    <property type="entry name" value="MORN_2"/>
    <property type="match status" value="3"/>
</dbReference>
<dbReference type="SUPFAM" id="SSF82185">
    <property type="entry name" value="Histone H3 K4-specific methyltransferase SET7/9 N-terminal domain"/>
    <property type="match status" value="1"/>
</dbReference>
<gene>
    <name evidence="1" type="ORF">O3P16_14485</name>
</gene>
<proteinExistence type="predicted"/>
<sequence length="482" mass="56605">MKFSIDNGTNICSIGMSNIGSYIRFNYPLTVVWDDSAGSIDRYFCLLPYNEEYRNTIRSKINENLNQDFTGNINGLYELLKPLLPIFKNGDYYLSFSLNKGMAFKPSYDSLDIIFAERTTEISKIELIKNEHQFFLKENQVSKKYYDSNLLEYSTEAFYNGRGYLFATQPLDNIDQNRVRYYEEKIRNGERPFAIIFSANLHSEDLESSDYILDGHHKLLAYKILGIYPPEAVITYLPKLDEVEFDAEKLSEVLYPWQVEHILEYWEGKDEYIERTLKNPNSNLHSIIKNGNVFDYHENGKLKHKAFYINDKVDGVSMHWYDNGQLKCEHYYKKGIRIGTWKDYYPSGKISFVQPFNDYGMPNGIVVSYFENGNKRFERVLENGINKDGVSSRDWFENGSIAGEVTYRNHQIVVRKNWSGGGVLINHEIFNEETRKMDSIDIKPNEKKLHSFKQVEMLQTINKSQYVNKESGFWIKIRSWFR</sequence>
<name>A0ABT4UN24_9BACT</name>
<evidence type="ECO:0000313" key="1">
    <source>
        <dbReference type="EMBL" id="MDA3616019.1"/>
    </source>
</evidence>
<evidence type="ECO:0008006" key="3">
    <source>
        <dbReference type="Google" id="ProtNLM"/>
    </source>
</evidence>
<organism evidence="1 2">
    <name type="scientific">Polluticaenibacter yanchengensis</name>
    <dbReference type="NCBI Taxonomy" id="3014562"/>
    <lineage>
        <taxon>Bacteria</taxon>
        <taxon>Pseudomonadati</taxon>
        <taxon>Bacteroidota</taxon>
        <taxon>Chitinophagia</taxon>
        <taxon>Chitinophagales</taxon>
        <taxon>Chitinophagaceae</taxon>
        <taxon>Polluticaenibacter</taxon>
    </lineage>
</organism>
<comment type="caution">
    <text evidence="1">The sequence shown here is derived from an EMBL/GenBank/DDBJ whole genome shotgun (WGS) entry which is preliminary data.</text>
</comment>
<protein>
    <recommendedName>
        <fullName evidence="3">Toxin-antitoxin system YwqK family antitoxin</fullName>
    </recommendedName>
</protein>